<dbReference type="InterPro" id="IPR010287">
    <property type="entry name" value="DUF892_YciF-like"/>
</dbReference>
<keyword evidence="2" id="KW-1185">Reference proteome</keyword>
<dbReference type="AlphaFoldDB" id="A0A1S9P709"/>
<dbReference type="EMBL" id="MBTF01000038">
    <property type="protein sequence ID" value="OOQ56741.1"/>
    <property type="molecule type" value="Genomic_DNA"/>
</dbReference>
<reference evidence="1 2" key="1">
    <citation type="submission" date="2016-07" db="EMBL/GenBank/DDBJ databases">
        <title>Genomic analysis of zinc-resistant bacterium Mucilaginibacter pedocola TBZ30.</title>
        <authorList>
            <person name="Huang J."/>
            <person name="Tang J."/>
        </authorList>
    </citation>
    <scope>NUCLEOTIDE SEQUENCE [LARGE SCALE GENOMIC DNA]</scope>
    <source>
        <strain evidence="1 2">TBZ30</strain>
    </source>
</reference>
<dbReference type="Gene3D" id="1.20.1260.10">
    <property type="match status" value="1"/>
</dbReference>
<dbReference type="InterPro" id="IPR012347">
    <property type="entry name" value="Ferritin-like"/>
</dbReference>
<evidence type="ECO:0000313" key="2">
    <source>
        <dbReference type="Proteomes" id="UP000189739"/>
    </source>
</evidence>
<accession>A0A1S9P709</accession>
<dbReference type="Proteomes" id="UP000189739">
    <property type="component" value="Unassembled WGS sequence"/>
</dbReference>
<dbReference type="SUPFAM" id="SSF47240">
    <property type="entry name" value="Ferritin-like"/>
    <property type="match status" value="1"/>
</dbReference>
<name>A0A1S9P709_9SPHI</name>
<proteinExistence type="predicted"/>
<gene>
    <name evidence="1" type="ORF">BC343_17270</name>
</gene>
<protein>
    <submittedName>
        <fullName evidence="1">Uncharacterized protein</fullName>
    </submittedName>
</protein>
<organism evidence="1 2">
    <name type="scientific">Mucilaginibacter pedocola</name>
    <dbReference type="NCBI Taxonomy" id="1792845"/>
    <lineage>
        <taxon>Bacteria</taxon>
        <taxon>Pseudomonadati</taxon>
        <taxon>Bacteroidota</taxon>
        <taxon>Sphingobacteriia</taxon>
        <taxon>Sphingobacteriales</taxon>
        <taxon>Sphingobacteriaceae</taxon>
        <taxon>Mucilaginibacter</taxon>
    </lineage>
</organism>
<sequence length="164" mass="18046">MEHGQIPGGDKVRELLIKKLGKVYMVQTNLEAALPRLARQSHLPGAKKAIAKTARYIRQQLGGIILMLAILGGSTFADNDQNPATFYADDTETSITPTDDTPDDDMKNISRLYMAASVSAASYRSMQIVTKSFGVADIESLLKDNLKEAESDKEQLLEALIRYL</sequence>
<comment type="caution">
    <text evidence="1">The sequence shown here is derived from an EMBL/GenBank/DDBJ whole genome shotgun (WGS) entry which is preliminary data.</text>
</comment>
<evidence type="ECO:0000313" key="1">
    <source>
        <dbReference type="EMBL" id="OOQ56741.1"/>
    </source>
</evidence>
<dbReference type="InterPro" id="IPR009078">
    <property type="entry name" value="Ferritin-like_SF"/>
</dbReference>
<dbReference type="Pfam" id="PF05974">
    <property type="entry name" value="DUF892"/>
    <property type="match status" value="1"/>
</dbReference>